<dbReference type="EMBL" id="SMKL01000018">
    <property type="protein sequence ID" value="TDC52015.1"/>
    <property type="molecule type" value="Genomic_DNA"/>
</dbReference>
<gene>
    <name evidence="4" type="ORF">E1212_10440</name>
</gene>
<dbReference type="AlphaFoldDB" id="A0A4V2XX65"/>
<sequence length="236" mass="25991">MSKRSVSRRCPSRDDQRPVINARLYTHRGSEHRCVRGGPVADDGQIEGVVDYIFEAGLLKRAKRTGWWIAGVKDPESIADHSHRTALIGAVLALMEGADPAKVALLAVLHDSQETRVGDIPYLGRRYLTAASNQKVTADQVAETPDAVRDGIQRIVDDYEAGDSLEVVVAHDADKLDCLFQAIEYREQGNQNTQQFIDSMLAVLSTASAKVIASAALNRSSQEWHAPHMGRQDRHV</sequence>
<dbReference type="PANTHER" id="PTHR11845:SF13">
    <property type="entry name" value="5'-DEOXYNUCLEOTIDASE HDDC2"/>
    <property type="match status" value="1"/>
</dbReference>
<evidence type="ECO:0000259" key="3">
    <source>
        <dbReference type="Pfam" id="PF13023"/>
    </source>
</evidence>
<keyword evidence="5" id="KW-1185">Reference proteome</keyword>
<accession>A0A4V2XX65</accession>
<dbReference type="Pfam" id="PF13023">
    <property type="entry name" value="HD_3"/>
    <property type="match status" value="1"/>
</dbReference>
<name>A0A4V2XX65_9ACTN</name>
<proteinExistence type="predicted"/>
<keyword evidence="1" id="KW-0479">Metal-binding</keyword>
<dbReference type="SUPFAM" id="SSF109604">
    <property type="entry name" value="HD-domain/PDEase-like"/>
    <property type="match status" value="1"/>
</dbReference>
<dbReference type="GO" id="GO:0046872">
    <property type="term" value="F:metal ion binding"/>
    <property type="evidence" value="ECO:0007669"/>
    <property type="project" value="UniProtKB-KW"/>
</dbReference>
<evidence type="ECO:0000256" key="2">
    <source>
        <dbReference type="ARBA" id="ARBA00022801"/>
    </source>
</evidence>
<dbReference type="OrthoDB" id="9786155at2"/>
<keyword evidence="2" id="KW-0378">Hydrolase</keyword>
<protein>
    <submittedName>
        <fullName evidence="4">HD domain-containing protein</fullName>
    </submittedName>
</protein>
<evidence type="ECO:0000256" key="1">
    <source>
        <dbReference type="ARBA" id="ARBA00022723"/>
    </source>
</evidence>
<organism evidence="4 5">
    <name type="scientific">Jiangella ureilytica</name>
    <dbReference type="NCBI Taxonomy" id="2530374"/>
    <lineage>
        <taxon>Bacteria</taxon>
        <taxon>Bacillati</taxon>
        <taxon>Actinomycetota</taxon>
        <taxon>Actinomycetes</taxon>
        <taxon>Jiangellales</taxon>
        <taxon>Jiangellaceae</taxon>
        <taxon>Jiangella</taxon>
    </lineage>
</organism>
<dbReference type="InterPro" id="IPR006674">
    <property type="entry name" value="HD_domain"/>
</dbReference>
<dbReference type="GO" id="GO:0005737">
    <property type="term" value="C:cytoplasm"/>
    <property type="evidence" value="ECO:0007669"/>
    <property type="project" value="TreeGrafter"/>
</dbReference>
<evidence type="ECO:0000313" key="5">
    <source>
        <dbReference type="Proteomes" id="UP000295621"/>
    </source>
</evidence>
<reference evidence="4 5" key="1">
    <citation type="submission" date="2019-02" db="EMBL/GenBank/DDBJ databases">
        <title>Draft genome sequences of novel Actinobacteria.</title>
        <authorList>
            <person name="Sahin N."/>
            <person name="Ay H."/>
            <person name="Saygin H."/>
        </authorList>
    </citation>
    <scope>NUCLEOTIDE SEQUENCE [LARGE SCALE GENOMIC DNA]</scope>
    <source>
        <strain evidence="4 5">KC603</strain>
    </source>
</reference>
<dbReference type="Proteomes" id="UP000295621">
    <property type="component" value="Unassembled WGS sequence"/>
</dbReference>
<dbReference type="PANTHER" id="PTHR11845">
    <property type="entry name" value="5'-DEOXYNUCLEOTIDASE HDDC2"/>
    <property type="match status" value="1"/>
</dbReference>
<dbReference type="InterPro" id="IPR039356">
    <property type="entry name" value="YfbR/HDDC2"/>
</dbReference>
<dbReference type="GO" id="GO:0002953">
    <property type="term" value="F:5'-deoxynucleotidase activity"/>
    <property type="evidence" value="ECO:0007669"/>
    <property type="project" value="InterPro"/>
</dbReference>
<dbReference type="Gene3D" id="1.10.3210.10">
    <property type="entry name" value="Hypothetical protein af1432"/>
    <property type="match status" value="1"/>
</dbReference>
<evidence type="ECO:0000313" key="4">
    <source>
        <dbReference type="EMBL" id="TDC52015.1"/>
    </source>
</evidence>
<feature type="domain" description="HD" evidence="3">
    <location>
        <begin position="57"/>
        <end position="206"/>
    </location>
</feature>
<comment type="caution">
    <text evidence="4">The sequence shown here is derived from an EMBL/GenBank/DDBJ whole genome shotgun (WGS) entry which is preliminary data.</text>
</comment>